<dbReference type="PaxDb" id="6945-B7QCG6"/>
<name>B7QCG6_IXOSC</name>
<dbReference type="Gene3D" id="3.30.559.10">
    <property type="entry name" value="Chloramphenicol acetyltransferase-like domain"/>
    <property type="match status" value="1"/>
</dbReference>
<proteinExistence type="inferred from homology"/>
<dbReference type="VEuPathDB" id="VectorBase:ISCW012273"/>
<dbReference type="HOGENOM" id="CLU_1431356_0_0_1"/>
<accession>B7QCG6</accession>
<feature type="domain" description="Choline/carnitine acyltransferase" evidence="6">
    <location>
        <begin position="100"/>
        <end position="189"/>
    </location>
</feature>
<evidence type="ECO:0000256" key="3">
    <source>
        <dbReference type="ARBA" id="ARBA00023315"/>
    </source>
</evidence>
<evidence type="ECO:0000313" key="7">
    <source>
        <dbReference type="EMBL" id="EEC16538.1"/>
    </source>
</evidence>
<gene>
    <name evidence="7" type="ORF">IscW_ISCW012273</name>
</gene>
<dbReference type="PhylomeDB" id="B7QCG6"/>
<dbReference type="VEuPathDB" id="VectorBase:ISCP_033152"/>
<dbReference type="VEuPathDB" id="VectorBase:ISCI012273"/>
<feature type="active site" description="Proton acceptor" evidence="4">
    <location>
        <position position="172"/>
    </location>
</feature>
<dbReference type="GO" id="GO:0004102">
    <property type="term" value="F:choline O-acetyltransferase activity"/>
    <property type="evidence" value="ECO:0007669"/>
    <property type="project" value="UniProtKB-EC"/>
</dbReference>
<organism>
    <name type="scientific">Ixodes scapularis</name>
    <name type="common">Black-legged tick</name>
    <name type="synonym">Deer tick</name>
    <dbReference type="NCBI Taxonomy" id="6945"/>
    <lineage>
        <taxon>Eukaryota</taxon>
        <taxon>Metazoa</taxon>
        <taxon>Ecdysozoa</taxon>
        <taxon>Arthropoda</taxon>
        <taxon>Chelicerata</taxon>
        <taxon>Arachnida</taxon>
        <taxon>Acari</taxon>
        <taxon>Parasitiformes</taxon>
        <taxon>Ixodida</taxon>
        <taxon>Ixodoidea</taxon>
        <taxon>Ixodidae</taxon>
        <taxon>Ixodinae</taxon>
        <taxon>Ixodes</taxon>
    </lineage>
</organism>
<dbReference type="SUPFAM" id="SSF52777">
    <property type="entry name" value="CoA-dependent acyltransferases"/>
    <property type="match status" value="1"/>
</dbReference>
<dbReference type="OrthoDB" id="240216at2759"/>
<feature type="non-terminal residue" evidence="7">
    <location>
        <position position="191"/>
    </location>
</feature>
<dbReference type="EMBL" id="DS907652">
    <property type="protein sequence ID" value="EEC16538.1"/>
    <property type="molecule type" value="Genomic_DNA"/>
</dbReference>
<evidence type="ECO:0000256" key="2">
    <source>
        <dbReference type="ARBA" id="ARBA00022679"/>
    </source>
</evidence>
<dbReference type="PANTHER" id="PTHR22589">
    <property type="entry name" value="CARNITINE O-ACYLTRANSFERASE"/>
    <property type="match status" value="1"/>
</dbReference>
<dbReference type="InterPro" id="IPR023213">
    <property type="entry name" value="CAT-like_dom_sf"/>
</dbReference>
<dbReference type="InterPro" id="IPR042231">
    <property type="entry name" value="Cho/carn_acyl_trans_2"/>
</dbReference>
<reference evidence="7" key="1">
    <citation type="submission" date="2008-03" db="EMBL/GenBank/DDBJ databases">
        <title>Annotation of Ixodes scapularis.</title>
        <authorList>
            <consortium name="Ixodes scapularis Genome Project Consortium"/>
            <person name="Caler E."/>
            <person name="Hannick L.I."/>
            <person name="Bidwell S."/>
            <person name="Joardar V."/>
            <person name="Thiagarajan M."/>
            <person name="Amedeo P."/>
            <person name="Galinsky K.J."/>
            <person name="Schobel S."/>
            <person name="Inman J."/>
            <person name="Hostetler J."/>
            <person name="Miller J."/>
            <person name="Hammond M."/>
            <person name="Megy K."/>
            <person name="Lawson D."/>
            <person name="Kodira C."/>
            <person name="Sutton G."/>
            <person name="Meyer J."/>
            <person name="Hill C.A."/>
            <person name="Birren B."/>
            <person name="Nene V."/>
            <person name="Collins F."/>
            <person name="Alarcon-Chaidez F."/>
            <person name="Wikel S."/>
            <person name="Strausberg R."/>
        </authorList>
    </citation>
    <scope>NUCLEOTIDE SEQUENCE [LARGE SCALE GENOMIC DNA]</scope>
    <source>
        <strain evidence="7">Wikel colony</strain>
    </source>
</reference>
<dbReference type="EC" id="2.3.1.6" evidence="7"/>
<dbReference type="PANTHER" id="PTHR22589:SF103">
    <property type="entry name" value="CARNITINE O-ACETYL-TRANSFERASE, ISOFORM A-RELATED"/>
    <property type="match status" value="1"/>
</dbReference>
<dbReference type="PROSITE" id="PS00440">
    <property type="entry name" value="ACYLTRANSF_C_2"/>
    <property type="match status" value="1"/>
</dbReference>
<evidence type="ECO:0000256" key="4">
    <source>
        <dbReference type="PIRSR" id="PIRSR600542-1"/>
    </source>
</evidence>
<dbReference type="InterPro" id="IPR039551">
    <property type="entry name" value="Cho/carn_acyl_trans"/>
</dbReference>
<dbReference type="STRING" id="6945.B7QCG6"/>
<evidence type="ECO:0000259" key="6">
    <source>
        <dbReference type="Pfam" id="PF00755"/>
    </source>
</evidence>
<keyword evidence="2 5" id="KW-0808">Transferase</keyword>
<comment type="similarity">
    <text evidence="1 5">Belongs to the carnitine/choline acetyltransferase family.</text>
</comment>
<evidence type="ECO:0000256" key="5">
    <source>
        <dbReference type="RuleBase" id="RU003801"/>
    </source>
</evidence>
<keyword evidence="3 5" id="KW-0012">Acyltransferase</keyword>
<dbReference type="Pfam" id="PF00755">
    <property type="entry name" value="Carn_acyltransf"/>
    <property type="match status" value="1"/>
</dbReference>
<sequence>MPSSQIVAAKPETPEGIMMSRQEELPILPVVPLQDMLRRYMDFVEPFLKGQEVEEFRKENLRLLCSKATVSHSKRKLQHLLSVDISYTRHCRVIFRGTADSQNAASLEAIKMAALVVCLDGGLADAGPYEVAWPRQVCKGGPNAEYGANRWWDKPVQVIVGEDGGSALLYDHTAFDGTVMARVTNHCYDYA</sequence>
<evidence type="ECO:0000256" key="1">
    <source>
        <dbReference type="ARBA" id="ARBA00005232"/>
    </source>
</evidence>
<dbReference type="InterPro" id="IPR000542">
    <property type="entry name" value="Carn_acyl_trans"/>
</dbReference>
<dbReference type="AlphaFoldDB" id="B7QCG6"/>
<dbReference type="Gene3D" id="3.30.559.70">
    <property type="entry name" value="Choline/Carnitine o-acyltransferase, domain 2"/>
    <property type="match status" value="1"/>
</dbReference>
<dbReference type="FunFam" id="3.30.559.70:FF:000022">
    <property type="entry name" value="Choline O-acyltransferase, putative"/>
    <property type="match status" value="1"/>
</dbReference>
<protein>
    <submittedName>
        <fullName evidence="7">Choline O-acyltransferase, putative</fullName>
        <ecNumber evidence="7">2.3.1.6</ecNumber>
    </submittedName>
</protein>